<dbReference type="Proteomes" id="UP000467249">
    <property type="component" value="Chromosome"/>
</dbReference>
<dbReference type="KEGG" id="many:MANY_24520"/>
<proteinExistence type="predicted"/>
<dbReference type="GO" id="GO:0016702">
    <property type="term" value="F:oxidoreductase activity, acting on single donors with incorporation of molecular oxygen, incorporation of two atoms of oxygen"/>
    <property type="evidence" value="ECO:0007669"/>
    <property type="project" value="UniProtKB-ARBA"/>
</dbReference>
<evidence type="ECO:0000259" key="1">
    <source>
        <dbReference type="Pfam" id="PF02900"/>
    </source>
</evidence>
<dbReference type="Pfam" id="PF02900">
    <property type="entry name" value="LigB"/>
    <property type="match status" value="1"/>
</dbReference>
<dbReference type="EMBL" id="AP022620">
    <property type="protein sequence ID" value="BBZ77115.1"/>
    <property type="molecule type" value="Genomic_DNA"/>
</dbReference>
<dbReference type="GO" id="GO:0008198">
    <property type="term" value="F:ferrous iron binding"/>
    <property type="evidence" value="ECO:0007669"/>
    <property type="project" value="InterPro"/>
</dbReference>
<protein>
    <submittedName>
        <fullName evidence="2">2,3-dihydroxyphenylpropionate/2,3-dihydroxicinnam ic acid 1,2-dioxygenase</fullName>
    </submittedName>
</protein>
<dbReference type="Gene3D" id="3.40.830.10">
    <property type="entry name" value="LigB-like"/>
    <property type="match status" value="1"/>
</dbReference>
<gene>
    <name evidence="2" type="primary">mhpB</name>
    <name evidence="2" type="ORF">MANY_24520</name>
</gene>
<keyword evidence="3" id="KW-1185">Reference proteome</keyword>
<accession>A0A6N4W8N6</accession>
<keyword evidence="2" id="KW-0560">Oxidoreductase</keyword>
<dbReference type="SUPFAM" id="SSF53213">
    <property type="entry name" value="LigB-like"/>
    <property type="match status" value="1"/>
</dbReference>
<keyword evidence="2" id="KW-0223">Dioxygenase</keyword>
<evidence type="ECO:0000313" key="3">
    <source>
        <dbReference type="Proteomes" id="UP000467249"/>
    </source>
</evidence>
<organism evidence="2 3">
    <name type="scientific">Mycolicibacterium anyangense</name>
    <dbReference type="NCBI Taxonomy" id="1431246"/>
    <lineage>
        <taxon>Bacteria</taxon>
        <taxon>Bacillati</taxon>
        <taxon>Actinomycetota</taxon>
        <taxon>Actinomycetes</taxon>
        <taxon>Mycobacteriales</taxon>
        <taxon>Mycobacteriaceae</taxon>
        <taxon>Mycolicibacterium</taxon>
    </lineage>
</organism>
<dbReference type="InterPro" id="IPR004183">
    <property type="entry name" value="Xdiol_dOase_suB"/>
</dbReference>
<sequence>MTSIPNRLVVCASHSPGKERDVTEQFGTEFRSGLRSAAAIVEEFDPELVVLFGGDHRRAFRHVVPTFGVALSASITEHGSRPTGDVTVPGGQSRSLAEYLLARDFDIAVCRDIGLDHAFAQPLYDLLGGIDIKPVIPIAVNCATAPLPTAARVAQFGSAVGGYLDTLDERVLVIGTGGLSHSPPSLEVDAYEISDDVRARLISEGMAEARTKIRPDWDRQVLAAFADADQPALLKLVDNAHAAAGAGANEVRTWLAAAAAGGSHPLHPVVYQPVPEWITGMAVAVSH</sequence>
<evidence type="ECO:0000313" key="2">
    <source>
        <dbReference type="EMBL" id="BBZ77115.1"/>
    </source>
</evidence>
<feature type="domain" description="Extradiol ring-cleavage dioxygenase class III enzyme subunit B" evidence="1">
    <location>
        <begin position="24"/>
        <end position="280"/>
    </location>
</feature>
<dbReference type="RefSeq" id="WP_163804478.1">
    <property type="nucleotide sequence ID" value="NZ_AP022620.1"/>
</dbReference>
<dbReference type="NCBIfam" id="NF009909">
    <property type="entry name" value="PRK13370.1-3"/>
    <property type="match status" value="1"/>
</dbReference>
<name>A0A6N4W8N6_9MYCO</name>
<reference evidence="2 3" key="1">
    <citation type="journal article" date="2019" name="Emerg. Microbes Infect.">
        <title>Comprehensive subspecies identification of 175 nontuberculous mycobacteria species based on 7547 genomic profiles.</title>
        <authorList>
            <person name="Matsumoto Y."/>
            <person name="Kinjo T."/>
            <person name="Motooka D."/>
            <person name="Nabeya D."/>
            <person name="Jung N."/>
            <person name="Uechi K."/>
            <person name="Horii T."/>
            <person name="Iida T."/>
            <person name="Fujita J."/>
            <person name="Nakamura S."/>
        </authorList>
    </citation>
    <scope>NUCLEOTIDE SEQUENCE [LARGE SCALE GENOMIC DNA]</scope>
    <source>
        <strain evidence="2 3">JCM 30275</strain>
    </source>
</reference>
<dbReference type="AlphaFoldDB" id="A0A6N4W8N6"/>